<dbReference type="InterPro" id="IPR052704">
    <property type="entry name" value="ECF_Sigma-70_Domain"/>
</dbReference>
<dbReference type="Pfam" id="PF04542">
    <property type="entry name" value="Sigma70_r2"/>
    <property type="match status" value="1"/>
</dbReference>
<comment type="caution">
    <text evidence="4">The sequence shown here is derived from an EMBL/GenBank/DDBJ whole genome shotgun (WGS) entry which is preliminary data.</text>
</comment>
<keyword evidence="5" id="KW-1185">Reference proteome</keyword>
<dbReference type="Proteomes" id="UP001241603">
    <property type="component" value="Unassembled WGS sequence"/>
</dbReference>
<gene>
    <name evidence="4" type="ORF">QO014_003691</name>
</gene>
<dbReference type="NCBIfam" id="NF007214">
    <property type="entry name" value="PRK09636.1"/>
    <property type="match status" value="1"/>
</dbReference>
<dbReference type="SUPFAM" id="SSF88946">
    <property type="entry name" value="Sigma2 domain of RNA polymerase sigma factors"/>
    <property type="match status" value="1"/>
</dbReference>
<proteinExistence type="predicted"/>
<evidence type="ECO:0000259" key="2">
    <source>
        <dbReference type="Pfam" id="PF04542"/>
    </source>
</evidence>
<feature type="domain" description="RNA polymerase sigma factor 70 region 4 type 2" evidence="3">
    <location>
        <begin position="107"/>
        <end position="157"/>
    </location>
</feature>
<dbReference type="InterPro" id="IPR013324">
    <property type="entry name" value="RNA_pol_sigma_r3/r4-like"/>
</dbReference>
<dbReference type="Gene3D" id="3.10.450.50">
    <property type="match status" value="1"/>
</dbReference>
<dbReference type="PANTHER" id="PTHR30173:SF43">
    <property type="entry name" value="ECF RNA POLYMERASE SIGMA FACTOR SIGI-RELATED"/>
    <property type="match status" value="1"/>
</dbReference>
<dbReference type="InterPro" id="IPR014284">
    <property type="entry name" value="RNA_pol_sigma-70_dom"/>
</dbReference>
<accession>A0ABU0HAI9</accession>
<dbReference type="Pfam" id="PF08281">
    <property type="entry name" value="Sigma70_r4_2"/>
    <property type="match status" value="1"/>
</dbReference>
<dbReference type="NCBIfam" id="TIGR02937">
    <property type="entry name" value="sigma70-ECF"/>
    <property type="match status" value="1"/>
</dbReference>
<dbReference type="Gene3D" id="1.10.10.10">
    <property type="entry name" value="Winged helix-like DNA-binding domain superfamily/Winged helix DNA-binding domain"/>
    <property type="match status" value="1"/>
</dbReference>
<dbReference type="InterPro" id="IPR013325">
    <property type="entry name" value="RNA_pol_sigma_r2"/>
</dbReference>
<evidence type="ECO:0000259" key="3">
    <source>
        <dbReference type="Pfam" id="PF08281"/>
    </source>
</evidence>
<name>A0ABU0HAI9_9HYPH</name>
<dbReference type="RefSeq" id="WP_266350180.1">
    <property type="nucleotide sequence ID" value="NZ_JAPKNG010000005.1"/>
</dbReference>
<reference evidence="4 5" key="1">
    <citation type="submission" date="2023-07" db="EMBL/GenBank/DDBJ databases">
        <title>Genomic Encyclopedia of Type Strains, Phase IV (KMG-IV): sequencing the most valuable type-strain genomes for metagenomic binning, comparative biology and taxonomic classification.</title>
        <authorList>
            <person name="Goeker M."/>
        </authorList>
    </citation>
    <scope>NUCLEOTIDE SEQUENCE [LARGE SCALE GENOMIC DNA]</scope>
    <source>
        <strain evidence="4 5">B6-8</strain>
    </source>
</reference>
<dbReference type="InterPro" id="IPR036388">
    <property type="entry name" value="WH-like_DNA-bd_sf"/>
</dbReference>
<evidence type="ECO:0000313" key="5">
    <source>
        <dbReference type="Proteomes" id="UP001241603"/>
    </source>
</evidence>
<dbReference type="SUPFAM" id="SSF88659">
    <property type="entry name" value="Sigma3 and sigma4 domains of RNA polymerase sigma factors"/>
    <property type="match status" value="1"/>
</dbReference>
<comment type="subunit">
    <text evidence="1">Interacts transiently with the RNA polymerase catalytic core formed by RpoA, RpoB, RpoC and RpoZ (2 alpha, 1 beta, 1 beta' and 1 omega subunit) to form the RNA polymerase holoenzyme that can initiate transcription.</text>
</comment>
<feature type="domain" description="RNA polymerase sigma-70 region 2" evidence="2">
    <location>
        <begin position="8"/>
        <end position="71"/>
    </location>
</feature>
<dbReference type="InterPro" id="IPR013249">
    <property type="entry name" value="RNA_pol_sigma70_r4_t2"/>
</dbReference>
<dbReference type="InterPro" id="IPR007627">
    <property type="entry name" value="RNA_pol_sigma70_r2"/>
</dbReference>
<dbReference type="EMBL" id="JAUSVO010000005">
    <property type="protein sequence ID" value="MDQ0439290.1"/>
    <property type="molecule type" value="Genomic_DNA"/>
</dbReference>
<organism evidence="4 5">
    <name type="scientific">Kaistia dalseonensis</name>
    <dbReference type="NCBI Taxonomy" id="410840"/>
    <lineage>
        <taxon>Bacteria</taxon>
        <taxon>Pseudomonadati</taxon>
        <taxon>Pseudomonadota</taxon>
        <taxon>Alphaproteobacteria</taxon>
        <taxon>Hyphomicrobiales</taxon>
        <taxon>Kaistiaceae</taxon>
        <taxon>Kaistia</taxon>
    </lineage>
</organism>
<dbReference type="Gene3D" id="1.10.1740.10">
    <property type="match status" value="1"/>
</dbReference>
<dbReference type="PANTHER" id="PTHR30173">
    <property type="entry name" value="SIGMA 19 FACTOR"/>
    <property type="match status" value="1"/>
</dbReference>
<protein>
    <submittedName>
        <fullName evidence="4">RNA polymerase sigma-70 factor (ECF subfamily)</fullName>
    </submittedName>
</protein>
<evidence type="ECO:0000256" key="1">
    <source>
        <dbReference type="ARBA" id="ARBA00011344"/>
    </source>
</evidence>
<sequence length="294" mass="32342">MDASAAEFEQHRRFLTGLAYRMLGSFADAQDIVQDAFLRWHQVARADLASPRAWLAQVVTRLCLDVMKAARSQRVDYVGPWLPEPIIETLAAPENTAIDDRIDAPVALMLALERLSPLERAAFILHDVFDMDFAEIAIAIERTEPACRQLLVRARGHIGEARPRYAVDRAEAAHLATAFFDAIRTGDAAVLRDLLAEGARLHSDGGGKVLANLNIIEGEDKVLRFFVGLAGRFGRAAMPWSRPLLINGLPGYVSRDPKGNLQTTALEITDGRITAIYIVRNPDKLEAARAVALA</sequence>
<evidence type="ECO:0000313" key="4">
    <source>
        <dbReference type="EMBL" id="MDQ0439290.1"/>
    </source>
</evidence>
<dbReference type="InterPro" id="IPR032710">
    <property type="entry name" value="NTF2-like_dom_sf"/>
</dbReference>
<dbReference type="SUPFAM" id="SSF54427">
    <property type="entry name" value="NTF2-like"/>
    <property type="match status" value="1"/>
</dbReference>